<keyword evidence="1" id="KW-0812">Transmembrane</keyword>
<protein>
    <submittedName>
        <fullName evidence="2">Uncharacterized protein</fullName>
    </submittedName>
</protein>
<name>A0A1Q9AQ08_9HYPH</name>
<proteinExistence type="predicted"/>
<keyword evidence="1" id="KW-0472">Membrane</keyword>
<organism evidence="2 3">
    <name type="scientific">Xaviernesmea rhizosphaerae</name>
    <dbReference type="NCBI Taxonomy" id="1672749"/>
    <lineage>
        <taxon>Bacteria</taxon>
        <taxon>Pseudomonadati</taxon>
        <taxon>Pseudomonadota</taxon>
        <taxon>Alphaproteobacteria</taxon>
        <taxon>Hyphomicrobiales</taxon>
        <taxon>Rhizobiaceae</taxon>
        <taxon>Rhizobium/Agrobacterium group</taxon>
        <taxon>Xaviernesmea</taxon>
    </lineage>
</organism>
<dbReference type="OrthoDB" id="8402632at2"/>
<evidence type="ECO:0000313" key="2">
    <source>
        <dbReference type="EMBL" id="OLP57481.1"/>
    </source>
</evidence>
<dbReference type="AlphaFoldDB" id="A0A1Q9AQ08"/>
<dbReference type="RefSeq" id="WP_075632965.1">
    <property type="nucleotide sequence ID" value="NZ_MKIO01000017.1"/>
</dbReference>
<evidence type="ECO:0000256" key="1">
    <source>
        <dbReference type="SAM" id="Phobius"/>
    </source>
</evidence>
<evidence type="ECO:0000313" key="3">
    <source>
        <dbReference type="Proteomes" id="UP000186143"/>
    </source>
</evidence>
<gene>
    <name evidence="2" type="ORF">BJF92_24015</name>
</gene>
<reference evidence="2 3" key="1">
    <citation type="submission" date="2016-09" db="EMBL/GenBank/DDBJ databases">
        <title>Rhizobium sp. nov., a novel species isolated from the rice rhizosphere.</title>
        <authorList>
            <person name="Zhao J."/>
            <person name="Zhang X."/>
        </authorList>
    </citation>
    <scope>NUCLEOTIDE SEQUENCE [LARGE SCALE GENOMIC DNA]</scope>
    <source>
        <strain evidence="2 3">MH17</strain>
    </source>
</reference>
<comment type="caution">
    <text evidence="2">The sequence shown here is derived from an EMBL/GenBank/DDBJ whole genome shotgun (WGS) entry which is preliminary data.</text>
</comment>
<accession>A0A1Q9AQ08</accession>
<keyword evidence="1" id="KW-1133">Transmembrane helix</keyword>
<sequence>MKTFDTLENYLIAAGLACLVGLLSVWMGDPSSTVFHKMLFAPVFLLASRGLRHLFPEANDGKRGVVATIELQLLTAGLIAAFVLFVGPFERTDGTRLVELFTLMTLVMASINLVLGHLGPRDKR</sequence>
<dbReference type="Proteomes" id="UP000186143">
    <property type="component" value="Unassembled WGS sequence"/>
</dbReference>
<feature type="transmembrane region" description="Helical" evidence="1">
    <location>
        <begin position="97"/>
        <end position="118"/>
    </location>
</feature>
<feature type="transmembrane region" description="Helical" evidence="1">
    <location>
        <begin position="64"/>
        <end position="85"/>
    </location>
</feature>
<dbReference type="EMBL" id="MKIO01000017">
    <property type="protein sequence ID" value="OLP57481.1"/>
    <property type="molecule type" value="Genomic_DNA"/>
</dbReference>
<feature type="transmembrane region" description="Helical" evidence="1">
    <location>
        <begin position="7"/>
        <end position="28"/>
    </location>
</feature>